<dbReference type="STRING" id="157652.A0A371HRC2"/>
<feature type="non-terminal residue" evidence="2">
    <location>
        <position position="1"/>
    </location>
</feature>
<accession>A0A371HRC2</accession>
<dbReference type="PANTHER" id="PTHR24559:SF444">
    <property type="entry name" value="REVERSE TRANSCRIPTASE DOMAIN-CONTAINING PROTEIN"/>
    <property type="match status" value="1"/>
</dbReference>
<evidence type="ECO:0000313" key="3">
    <source>
        <dbReference type="Proteomes" id="UP000257109"/>
    </source>
</evidence>
<dbReference type="EMBL" id="QJKJ01001898">
    <property type="protein sequence ID" value="RDY05335.1"/>
    <property type="molecule type" value="Genomic_DNA"/>
</dbReference>
<sequence length="106" mass="12455">MNSNFSAASINFVLVPTSENDFDGEHNHLFGKDYHKIQVMSMDIPKTTFKTHYNHYVYMVMSFGVTNALGLFMNYMNKIFHPYLDKARKEHVEHLRVVLQVLKDKQ</sequence>
<keyword evidence="1" id="KW-0472">Membrane</keyword>
<gene>
    <name evidence="2" type="ORF">CR513_10834</name>
</gene>
<dbReference type="InterPro" id="IPR043128">
    <property type="entry name" value="Rev_trsase/Diguanyl_cyclase"/>
</dbReference>
<comment type="caution">
    <text evidence="2">The sequence shown here is derived from an EMBL/GenBank/DDBJ whole genome shotgun (WGS) entry which is preliminary data.</text>
</comment>
<organism evidence="2 3">
    <name type="scientific">Mucuna pruriens</name>
    <name type="common">Velvet bean</name>
    <name type="synonym">Dolichos pruriens</name>
    <dbReference type="NCBI Taxonomy" id="157652"/>
    <lineage>
        <taxon>Eukaryota</taxon>
        <taxon>Viridiplantae</taxon>
        <taxon>Streptophyta</taxon>
        <taxon>Embryophyta</taxon>
        <taxon>Tracheophyta</taxon>
        <taxon>Spermatophyta</taxon>
        <taxon>Magnoliopsida</taxon>
        <taxon>eudicotyledons</taxon>
        <taxon>Gunneridae</taxon>
        <taxon>Pentapetalae</taxon>
        <taxon>rosids</taxon>
        <taxon>fabids</taxon>
        <taxon>Fabales</taxon>
        <taxon>Fabaceae</taxon>
        <taxon>Papilionoideae</taxon>
        <taxon>50 kb inversion clade</taxon>
        <taxon>NPAAA clade</taxon>
        <taxon>indigoferoid/millettioid clade</taxon>
        <taxon>Phaseoleae</taxon>
        <taxon>Mucuna</taxon>
    </lineage>
</organism>
<keyword evidence="3" id="KW-1185">Reference proteome</keyword>
<keyword evidence="1" id="KW-1133">Transmembrane helix</keyword>
<evidence type="ECO:0000256" key="1">
    <source>
        <dbReference type="SAM" id="Phobius"/>
    </source>
</evidence>
<name>A0A371HRC2_MUCPR</name>
<dbReference type="PANTHER" id="PTHR24559">
    <property type="entry name" value="TRANSPOSON TY3-I GAG-POL POLYPROTEIN"/>
    <property type="match status" value="1"/>
</dbReference>
<dbReference type="InterPro" id="IPR053134">
    <property type="entry name" value="RNA-dir_DNA_polymerase"/>
</dbReference>
<proteinExistence type="predicted"/>
<keyword evidence="1" id="KW-0812">Transmembrane</keyword>
<dbReference type="Proteomes" id="UP000257109">
    <property type="component" value="Unassembled WGS sequence"/>
</dbReference>
<feature type="transmembrane region" description="Helical" evidence="1">
    <location>
        <begin position="56"/>
        <end position="76"/>
    </location>
</feature>
<dbReference type="OrthoDB" id="999584at2759"/>
<protein>
    <submittedName>
        <fullName evidence="2">Uncharacterized protein</fullName>
    </submittedName>
</protein>
<dbReference type="Gene3D" id="3.10.10.10">
    <property type="entry name" value="HIV Type 1 Reverse Transcriptase, subunit A, domain 1"/>
    <property type="match status" value="1"/>
</dbReference>
<dbReference type="AlphaFoldDB" id="A0A371HRC2"/>
<evidence type="ECO:0000313" key="2">
    <source>
        <dbReference type="EMBL" id="RDY05335.1"/>
    </source>
</evidence>
<dbReference type="Gene3D" id="3.30.70.270">
    <property type="match status" value="1"/>
</dbReference>
<dbReference type="SUPFAM" id="SSF56672">
    <property type="entry name" value="DNA/RNA polymerases"/>
    <property type="match status" value="1"/>
</dbReference>
<dbReference type="InterPro" id="IPR043502">
    <property type="entry name" value="DNA/RNA_pol_sf"/>
</dbReference>
<reference evidence="2" key="1">
    <citation type="submission" date="2018-05" db="EMBL/GenBank/DDBJ databases">
        <title>Draft genome of Mucuna pruriens seed.</title>
        <authorList>
            <person name="Nnadi N.E."/>
            <person name="Vos R."/>
            <person name="Hasami M.H."/>
            <person name="Devisetty U.K."/>
            <person name="Aguiy J.C."/>
        </authorList>
    </citation>
    <scope>NUCLEOTIDE SEQUENCE [LARGE SCALE GENOMIC DNA]</scope>
    <source>
        <strain evidence="2">JCA_2017</strain>
    </source>
</reference>